<evidence type="ECO:0000313" key="3">
    <source>
        <dbReference type="Proteomes" id="UP000294530"/>
    </source>
</evidence>
<sequence>MYKIFKVTVTHEQASALFMEQKDPSRTWPQYVLYVAHLARVSESSEHRIIDNIIKHAAPKNKHMMLIRLDPNRFDYVAHAQELIAWGQELEDDRKKAKYLGRDVIAAVGELRKIEPRGATGHTKRDHPNQLTHEGGRVSSTTKNTVCPGRRNQYGLWG</sequence>
<protein>
    <submittedName>
        <fullName evidence="2">Uncharacterized protein</fullName>
    </submittedName>
</protein>
<evidence type="ECO:0000256" key="1">
    <source>
        <dbReference type="SAM" id="MobiDB-lite"/>
    </source>
</evidence>
<accession>A0A976FFE4</accession>
<organism evidence="2 3">
    <name type="scientific">Bremia lactucae</name>
    <name type="common">Lettuce downy mildew</name>
    <dbReference type="NCBI Taxonomy" id="4779"/>
    <lineage>
        <taxon>Eukaryota</taxon>
        <taxon>Sar</taxon>
        <taxon>Stramenopiles</taxon>
        <taxon>Oomycota</taxon>
        <taxon>Peronosporomycetes</taxon>
        <taxon>Peronosporales</taxon>
        <taxon>Peronosporaceae</taxon>
        <taxon>Bremia</taxon>
    </lineage>
</organism>
<feature type="region of interest" description="Disordered" evidence="1">
    <location>
        <begin position="115"/>
        <end position="158"/>
    </location>
</feature>
<dbReference type="AlphaFoldDB" id="A0A976FFE4"/>
<dbReference type="RefSeq" id="XP_067814968.1">
    <property type="nucleotide sequence ID" value="XM_067964210.1"/>
</dbReference>
<dbReference type="KEGG" id="blac:94349881"/>
<reference evidence="2 3" key="1">
    <citation type="journal article" date="2021" name="Genome Biol.">
        <title>AFLAP: assembly-free linkage analysis pipeline using k-mers from genome sequencing data.</title>
        <authorList>
            <person name="Fletcher K."/>
            <person name="Zhang L."/>
            <person name="Gil J."/>
            <person name="Han R."/>
            <person name="Cavanaugh K."/>
            <person name="Michelmore R."/>
        </authorList>
    </citation>
    <scope>NUCLEOTIDE SEQUENCE [LARGE SCALE GENOMIC DNA]</scope>
    <source>
        <strain evidence="2 3">SF5</strain>
    </source>
</reference>
<comment type="caution">
    <text evidence="2">The sequence shown here is derived from an EMBL/GenBank/DDBJ whole genome shotgun (WGS) entry which is preliminary data.</text>
</comment>
<dbReference type="GeneID" id="94349881"/>
<gene>
    <name evidence="2" type="ORF">CCR75_006138</name>
</gene>
<evidence type="ECO:0000313" key="2">
    <source>
        <dbReference type="EMBL" id="TDH65469.1"/>
    </source>
</evidence>
<name>A0A976FFE4_BRELC</name>
<dbReference type="EMBL" id="SHOA02000001">
    <property type="protein sequence ID" value="TDH65469.1"/>
    <property type="molecule type" value="Genomic_DNA"/>
</dbReference>
<keyword evidence="3" id="KW-1185">Reference proteome</keyword>
<proteinExistence type="predicted"/>
<dbReference type="OrthoDB" id="108177at2759"/>
<dbReference type="Proteomes" id="UP000294530">
    <property type="component" value="Unassembled WGS sequence"/>
</dbReference>